<dbReference type="EMBL" id="JBFNXR010000052">
    <property type="protein sequence ID" value="MEW9856587.1"/>
    <property type="molecule type" value="Genomic_DNA"/>
</dbReference>
<keyword evidence="2 4" id="KW-0238">DNA-binding</keyword>
<reference evidence="6 7" key="1">
    <citation type="submission" date="2024-06" db="EMBL/GenBank/DDBJ databases">
        <title>Novosphingobium rhizovicinus M1R2S20.</title>
        <authorList>
            <person name="Sun J.-Q."/>
        </authorList>
    </citation>
    <scope>NUCLEOTIDE SEQUENCE [LARGE SCALE GENOMIC DNA]</scope>
    <source>
        <strain evidence="6 7">M1R2S20</strain>
    </source>
</reference>
<dbReference type="PRINTS" id="PR00455">
    <property type="entry name" value="HTHTETR"/>
</dbReference>
<dbReference type="InterPro" id="IPR050109">
    <property type="entry name" value="HTH-type_TetR-like_transc_reg"/>
</dbReference>
<protein>
    <submittedName>
        <fullName evidence="6">TetR/AcrR family transcriptional regulator</fullName>
    </submittedName>
</protein>
<feature type="domain" description="HTH tetR-type" evidence="5">
    <location>
        <begin position="1"/>
        <end position="60"/>
    </location>
</feature>
<evidence type="ECO:0000256" key="2">
    <source>
        <dbReference type="ARBA" id="ARBA00023125"/>
    </source>
</evidence>
<comment type="caution">
    <text evidence="6">The sequence shown here is derived from an EMBL/GenBank/DDBJ whole genome shotgun (WGS) entry which is preliminary data.</text>
</comment>
<sequence>MSREAILDAAEAILRDEGYAAVSSRKVATVAGLKSKLVHYYFKTMDELFLALLRRVEEKHFDELRKAAASNEPLRALWQLSREPTVPKLHKEFVALATHHEPLRQEIARSAERTRQIYAAAAGDALVRAGLSTSTYPPVAVGMMMDGISRVISTDKILGLDCGHADAISLMETLLDLLSVSQCE</sequence>
<dbReference type="SUPFAM" id="SSF46689">
    <property type="entry name" value="Homeodomain-like"/>
    <property type="match status" value="1"/>
</dbReference>
<accession>A0ABV3RFI0</accession>
<keyword evidence="3" id="KW-0804">Transcription</keyword>
<organism evidence="6 7">
    <name type="scientific">Novosphingobium rhizovicinum</name>
    <dbReference type="NCBI Taxonomy" id="3228928"/>
    <lineage>
        <taxon>Bacteria</taxon>
        <taxon>Pseudomonadati</taxon>
        <taxon>Pseudomonadota</taxon>
        <taxon>Alphaproteobacteria</taxon>
        <taxon>Sphingomonadales</taxon>
        <taxon>Sphingomonadaceae</taxon>
        <taxon>Novosphingobium</taxon>
    </lineage>
</organism>
<dbReference type="InterPro" id="IPR001647">
    <property type="entry name" value="HTH_TetR"/>
</dbReference>
<evidence type="ECO:0000313" key="7">
    <source>
        <dbReference type="Proteomes" id="UP001556118"/>
    </source>
</evidence>
<dbReference type="Gene3D" id="1.10.357.10">
    <property type="entry name" value="Tetracycline Repressor, domain 2"/>
    <property type="match status" value="1"/>
</dbReference>
<keyword evidence="7" id="KW-1185">Reference proteome</keyword>
<dbReference type="RefSeq" id="WP_367775047.1">
    <property type="nucleotide sequence ID" value="NZ_JBFNXR010000052.1"/>
</dbReference>
<evidence type="ECO:0000259" key="5">
    <source>
        <dbReference type="PROSITE" id="PS50977"/>
    </source>
</evidence>
<proteinExistence type="predicted"/>
<evidence type="ECO:0000313" key="6">
    <source>
        <dbReference type="EMBL" id="MEW9856587.1"/>
    </source>
</evidence>
<keyword evidence="1" id="KW-0805">Transcription regulation</keyword>
<dbReference type="Proteomes" id="UP001556118">
    <property type="component" value="Unassembled WGS sequence"/>
</dbReference>
<dbReference type="PANTHER" id="PTHR30055">
    <property type="entry name" value="HTH-TYPE TRANSCRIPTIONAL REGULATOR RUTR"/>
    <property type="match status" value="1"/>
</dbReference>
<evidence type="ECO:0000256" key="3">
    <source>
        <dbReference type="ARBA" id="ARBA00023163"/>
    </source>
</evidence>
<dbReference type="InterPro" id="IPR009057">
    <property type="entry name" value="Homeodomain-like_sf"/>
</dbReference>
<feature type="DNA-binding region" description="H-T-H motif" evidence="4">
    <location>
        <begin position="23"/>
        <end position="42"/>
    </location>
</feature>
<evidence type="ECO:0000256" key="4">
    <source>
        <dbReference type="PROSITE-ProRule" id="PRU00335"/>
    </source>
</evidence>
<gene>
    <name evidence="6" type="ORF">ABUH87_15715</name>
</gene>
<evidence type="ECO:0000256" key="1">
    <source>
        <dbReference type="ARBA" id="ARBA00023015"/>
    </source>
</evidence>
<dbReference type="Pfam" id="PF00440">
    <property type="entry name" value="TetR_N"/>
    <property type="match status" value="1"/>
</dbReference>
<name>A0ABV3RFI0_9SPHN</name>
<dbReference type="PANTHER" id="PTHR30055:SF234">
    <property type="entry name" value="HTH-TYPE TRANSCRIPTIONAL REGULATOR BETI"/>
    <property type="match status" value="1"/>
</dbReference>
<dbReference type="PROSITE" id="PS50977">
    <property type="entry name" value="HTH_TETR_2"/>
    <property type="match status" value="1"/>
</dbReference>